<sequence>MPLVRSSFSFEEADAILSIPLGSVHASDSFQWHYEKGILKLLKVATKWGNFSWLRTARLVLLWMVGSVCGDSKSPRKSSVLFDFLLLFFRILKREEVEILCVMLWRVWYWRNQFIHSPSNYRKKDVFGWASSFLCDYQGANQVTKTPKMKSIAAVPILWCVPLEGTYKINTYAAILENNQLVGFRAIVRYSNGLVLGSSV</sequence>
<gene>
    <name evidence="1" type="ORF">LWI28_022899</name>
</gene>
<protein>
    <submittedName>
        <fullName evidence="1">Uncharacterized protein</fullName>
    </submittedName>
</protein>
<accession>A0AAD5IKP1</accession>
<evidence type="ECO:0000313" key="2">
    <source>
        <dbReference type="Proteomes" id="UP001064489"/>
    </source>
</evidence>
<dbReference type="EMBL" id="JAJSOW010000105">
    <property type="protein sequence ID" value="KAI9165922.1"/>
    <property type="molecule type" value="Genomic_DNA"/>
</dbReference>
<organism evidence="1 2">
    <name type="scientific">Acer negundo</name>
    <name type="common">Box elder</name>
    <dbReference type="NCBI Taxonomy" id="4023"/>
    <lineage>
        <taxon>Eukaryota</taxon>
        <taxon>Viridiplantae</taxon>
        <taxon>Streptophyta</taxon>
        <taxon>Embryophyta</taxon>
        <taxon>Tracheophyta</taxon>
        <taxon>Spermatophyta</taxon>
        <taxon>Magnoliopsida</taxon>
        <taxon>eudicotyledons</taxon>
        <taxon>Gunneridae</taxon>
        <taxon>Pentapetalae</taxon>
        <taxon>rosids</taxon>
        <taxon>malvids</taxon>
        <taxon>Sapindales</taxon>
        <taxon>Sapindaceae</taxon>
        <taxon>Hippocastanoideae</taxon>
        <taxon>Acereae</taxon>
        <taxon>Acer</taxon>
    </lineage>
</organism>
<name>A0AAD5IKP1_ACENE</name>
<keyword evidence="2" id="KW-1185">Reference proteome</keyword>
<dbReference type="AlphaFoldDB" id="A0AAD5IKP1"/>
<dbReference type="Proteomes" id="UP001064489">
    <property type="component" value="Chromosome 10"/>
</dbReference>
<evidence type="ECO:0000313" key="1">
    <source>
        <dbReference type="EMBL" id="KAI9165922.1"/>
    </source>
</evidence>
<proteinExistence type="predicted"/>
<reference evidence="1" key="1">
    <citation type="journal article" date="2022" name="Plant J.">
        <title>Strategies of tolerance reflected in two North American maple genomes.</title>
        <authorList>
            <person name="McEvoy S.L."/>
            <person name="Sezen U.U."/>
            <person name="Trouern-Trend A."/>
            <person name="McMahon S.M."/>
            <person name="Schaberg P.G."/>
            <person name="Yang J."/>
            <person name="Wegrzyn J.L."/>
            <person name="Swenson N.G."/>
        </authorList>
    </citation>
    <scope>NUCLEOTIDE SEQUENCE</scope>
    <source>
        <strain evidence="1">91603</strain>
    </source>
</reference>
<reference evidence="1" key="2">
    <citation type="submission" date="2023-02" db="EMBL/GenBank/DDBJ databases">
        <authorList>
            <person name="Swenson N.G."/>
            <person name="Wegrzyn J.L."/>
            <person name="Mcevoy S.L."/>
        </authorList>
    </citation>
    <scope>NUCLEOTIDE SEQUENCE</scope>
    <source>
        <strain evidence="1">91603</strain>
        <tissue evidence="1">Leaf</tissue>
    </source>
</reference>
<comment type="caution">
    <text evidence="1">The sequence shown here is derived from an EMBL/GenBank/DDBJ whole genome shotgun (WGS) entry which is preliminary data.</text>
</comment>